<evidence type="ECO:0000313" key="3">
    <source>
        <dbReference type="Proteomes" id="UP000254866"/>
    </source>
</evidence>
<feature type="compositionally biased region" description="Basic and acidic residues" evidence="1">
    <location>
        <begin position="137"/>
        <end position="153"/>
    </location>
</feature>
<proteinExistence type="predicted"/>
<comment type="caution">
    <text evidence="2">The sequence shown here is derived from an EMBL/GenBank/DDBJ whole genome shotgun (WGS) entry which is preliminary data.</text>
</comment>
<feature type="compositionally biased region" description="Basic and acidic residues" evidence="1">
    <location>
        <begin position="62"/>
        <end position="74"/>
    </location>
</feature>
<dbReference type="Proteomes" id="UP000254866">
    <property type="component" value="Unassembled WGS sequence"/>
</dbReference>
<feature type="compositionally biased region" description="Polar residues" evidence="1">
    <location>
        <begin position="117"/>
        <end position="129"/>
    </location>
</feature>
<reference evidence="2 3" key="1">
    <citation type="journal article" date="2018" name="IMA Fungus">
        <title>IMA Genome-F 9: Draft genome sequence of Annulohypoxylon stygium, Aspergillus mulundensis, Berkeleyomyces basicola (syn. Thielaviopsis basicola), Ceratocystis smalleyi, two Cercospora beticola strains, Coleophoma cylindrospora, Fusarium fracticaudum, Phialophora cf. hyalina, and Morchella septimelata.</title>
        <authorList>
            <person name="Wingfield B.D."/>
            <person name="Bills G.F."/>
            <person name="Dong Y."/>
            <person name="Huang W."/>
            <person name="Nel W.J."/>
            <person name="Swalarsk-Parry B.S."/>
            <person name="Vaghefi N."/>
            <person name="Wilken P.M."/>
            <person name="An Z."/>
            <person name="de Beer Z.W."/>
            <person name="De Vos L."/>
            <person name="Chen L."/>
            <person name="Duong T.A."/>
            <person name="Gao Y."/>
            <person name="Hammerbacher A."/>
            <person name="Kikkert J.R."/>
            <person name="Li Y."/>
            <person name="Li H."/>
            <person name="Li K."/>
            <person name="Li Q."/>
            <person name="Liu X."/>
            <person name="Ma X."/>
            <person name="Naidoo K."/>
            <person name="Pethybridge S.J."/>
            <person name="Sun J."/>
            <person name="Steenkamp E.T."/>
            <person name="van der Nest M.A."/>
            <person name="van Wyk S."/>
            <person name="Wingfield M.J."/>
            <person name="Xiong C."/>
            <person name="Yue Q."/>
            <person name="Zhang X."/>
        </authorList>
    </citation>
    <scope>NUCLEOTIDE SEQUENCE [LARGE SCALE GENOMIC DNA]</scope>
    <source>
        <strain evidence="2 3">BP 5553</strain>
    </source>
</reference>
<accession>A0A370TC78</accession>
<sequence>MDGKKVNPLPEGRSNTIYEEETRGRARERPAESISSGTRPSTASSARTDLSTTFGAILQPMEDERRRKELDRTSRRPTLPSKVFGTINSRVNPLPEGRSNTIYEEETRGRARERQAESISSGTKPSTTFEEILQPMEDERRKEELDKKTDKLLRTSRSHMLPSKVFGTINSRRGPGAPPRISRKVAAGMNRFYNDYKDAELGVTRPTTMPHEVPPREGKFKKVAKDILTRAKKGMSNNYGHDSEDDRPKK</sequence>
<feature type="compositionally biased region" description="Basic and acidic residues" evidence="1">
    <location>
        <begin position="105"/>
        <end position="116"/>
    </location>
</feature>
<feature type="compositionally biased region" description="Polar residues" evidence="1">
    <location>
        <begin position="33"/>
        <end position="54"/>
    </location>
</feature>
<name>A0A370TC78_9HELO</name>
<gene>
    <name evidence="2" type="ORF">BP5553_09260</name>
</gene>
<dbReference type="RefSeq" id="XP_031865790.1">
    <property type="nucleotide sequence ID" value="XM_032017883.1"/>
</dbReference>
<keyword evidence="3" id="KW-1185">Reference proteome</keyword>
<feature type="compositionally biased region" description="Basic and acidic residues" evidence="1">
    <location>
        <begin position="241"/>
        <end position="250"/>
    </location>
</feature>
<dbReference type="AlphaFoldDB" id="A0A370TC78"/>
<feature type="region of interest" description="Disordered" evidence="1">
    <location>
        <begin position="1"/>
        <end position="181"/>
    </location>
</feature>
<evidence type="ECO:0000256" key="1">
    <source>
        <dbReference type="SAM" id="MobiDB-lite"/>
    </source>
</evidence>
<protein>
    <submittedName>
        <fullName evidence="2">Uncharacterized protein</fullName>
    </submittedName>
</protein>
<organism evidence="2 3">
    <name type="scientific">Venustampulla echinocandica</name>
    <dbReference type="NCBI Taxonomy" id="2656787"/>
    <lineage>
        <taxon>Eukaryota</taxon>
        <taxon>Fungi</taxon>
        <taxon>Dikarya</taxon>
        <taxon>Ascomycota</taxon>
        <taxon>Pezizomycotina</taxon>
        <taxon>Leotiomycetes</taxon>
        <taxon>Helotiales</taxon>
        <taxon>Pleuroascaceae</taxon>
        <taxon>Venustampulla</taxon>
    </lineage>
</organism>
<dbReference type="GeneID" id="43602109"/>
<feature type="region of interest" description="Disordered" evidence="1">
    <location>
        <begin position="229"/>
        <end position="250"/>
    </location>
</feature>
<evidence type="ECO:0000313" key="2">
    <source>
        <dbReference type="EMBL" id="RDL31858.1"/>
    </source>
</evidence>
<dbReference type="EMBL" id="NPIC01000011">
    <property type="protein sequence ID" value="RDL31858.1"/>
    <property type="molecule type" value="Genomic_DNA"/>
</dbReference>
<feature type="compositionally biased region" description="Basic and acidic residues" evidence="1">
    <location>
        <begin position="20"/>
        <end position="31"/>
    </location>
</feature>